<dbReference type="OrthoDB" id="34329at2157"/>
<dbReference type="SUPFAM" id="SSF51569">
    <property type="entry name" value="Aldolase"/>
    <property type="match status" value="1"/>
</dbReference>
<feature type="active site" description="Schiff-base intermediate with substrate" evidence="4">
    <location>
        <position position="139"/>
    </location>
</feature>
<protein>
    <recommendedName>
        <fullName evidence="4">3-dehydroquinate dehydratase</fullName>
        <shortName evidence="4">3-dehydroquinase</shortName>
        <ecNumber evidence="4">4.2.1.10</ecNumber>
    </recommendedName>
    <alternativeName>
        <fullName evidence="4">Type I DHQase</fullName>
    </alternativeName>
    <alternativeName>
        <fullName evidence="4">Type I dehydroquinase</fullName>
        <shortName evidence="4">DHQ1</shortName>
    </alternativeName>
</protein>
<dbReference type="NCBIfam" id="NF010091">
    <property type="entry name" value="PRK13576.1"/>
    <property type="match status" value="1"/>
</dbReference>
<proteinExistence type="inferred from homology"/>
<dbReference type="RefSeq" id="WP_011277109.1">
    <property type="nucleotide sequence ID" value="NZ_BHWZ01000001.1"/>
</dbReference>
<accession>A0A0U3FPR1</accession>
<dbReference type="GeneID" id="14550717"/>
<dbReference type="CDD" id="cd00502">
    <property type="entry name" value="DHQase_I"/>
    <property type="match status" value="1"/>
</dbReference>
<dbReference type="GO" id="GO:0008652">
    <property type="term" value="P:amino acid biosynthetic process"/>
    <property type="evidence" value="ECO:0007669"/>
    <property type="project" value="UniProtKB-KW"/>
</dbReference>
<feature type="active site" description="Proton donor/acceptor" evidence="4">
    <location>
        <position position="114"/>
    </location>
</feature>
<dbReference type="PaxDb" id="1435377-SUSAZ_00955"/>
<gene>
    <name evidence="4" type="primary">aroD</name>
    <name evidence="5" type="ORF">ATY89_05340</name>
    <name evidence="6" type="ORF">ATZ20_08360</name>
</gene>
<dbReference type="OMA" id="APGQMHY"/>
<dbReference type="GO" id="GO:0003855">
    <property type="term" value="F:3-dehydroquinate dehydratase activity"/>
    <property type="evidence" value="ECO:0007669"/>
    <property type="project" value="UniProtKB-UniRule"/>
</dbReference>
<name>A0A0U3FPR1_9CREN</name>
<evidence type="ECO:0000313" key="8">
    <source>
        <dbReference type="Proteomes" id="UP000065473"/>
    </source>
</evidence>
<dbReference type="PANTHER" id="PTHR43699:SF1">
    <property type="entry name" value="3-DEHYDROQUINATE DEHYDRATASE"/>
    <property type="match status" value="1"/>
</dbReference>
<evidence type="ECO:0000313" key="5">
    <source>
        <dbReference type="EMBL" id="ALU29427.1"/>
    </source>
</evidence>
<dbReference type="GO" id="GO:0046279">
    <property type="term" value="P:3,4-dihydroxybenzoate biosynthetic process"/>
    <property type="evidence" value="ECO:0007669"/>
    <property type="project" value="UniProtKB-ARBA"/>
</dbReference>
<dbReference type="EMBL" id="CP013695">
    <property type="protein sequence ID" value="ALU32155.1"/>
    <property type="molecule type" value="Genomic_DNA"/>
</dbReference>
<dbReference type="GO" id="GO:0009073">
    <property type="term" value="P:aromatic amino acid family biosynthetic process"/>
    <property type="evidence" value="ECO:0007669"/>
    <property type="project" value="UniProtKB-KW"/>
</dbReference>
<dbReference type="UniPathway" id="UPA00053">
    <property type="reaction ID" value="UER00086"/>
</dbReference>
<feature type="binding site" evidence="4">
    <location>
        <position position="193"/>
    </location>
    <ligand>
        <name>3-dehydroquinate</name>
        <dbReference type="ChEBI" id="CHEBI:32364"/>
    </ligand>
</feature>
<reference evidence="7 8" key="1">
    <citation type="submission" date="2015-12" db="EMBL/GenBank/DDBJ databases">
        <title>A stable core within a dynamic pangenome in Sulfolobus acidocaldarius.</title>
        <authorList>
            <person name="Anderson R."/>
            <person name="Kouris A."/>
            <person name="Seward C."/>
            <person name="Campbell K."/>
            <person name="Whitaker R."/>
        </authorList>
    </citation>
    <scope>NUCLEOTIDE SEQUENCE [LARGE SCALE GENOMIC DNA]</scope>
    <source>
        <strain evidence="5 8">GG12-C01-09</strain>
        <strain evidence="6 7">NG05B_CO5_07</strain>
    </source>
</reference>
<organism evidence="5 8">
    <name type="scientific">Sulfolobus acidocaldarius</name>
    <dbReference type="NCBI Taxonomy" id="2285"/>
    <lineage>
        <taxon>Archaea</taxon>
        <taxon>Thermoproteota</taxon>
        <taxon>Thermoprotei</taxon>
        <taxon>Sulfolobales</taxon>
        <taxon>Sulfolobaceae</taxon>
        <taxon>Sulfolobus</taxon>
    </lineage>
</organism>
<dbReference type="Gene3D" id="3.20.20.70">
    <property type="entry name" value="Aldolase class I"/>
    <property type="match status" value="1"/>
</dbReference>
<comment type="function">
    <text evidence="4">Involved in the third step of the chorismate pathway, which leads to the biosynthesis of aromatic amino acids. Catalyzes the cis-dehydration of 3-dehydroquinate (DHQ) and introduces the first double bond of the aromatic ring to yield 3-dehydroshikimate.</text>
</comment>
<evidence type="ECO:0000256" key="1">
    <source>
        <dbReference type="ARBA" id="ARBA00001864"/>
    </source>
</evidence>
<dbReference type="Pfam" id="PF01487">
    <property type="entry name" value="DHquinase_I"/>
    <property type="match status" value="1"/>
</dbReference>
<comment type="pathway">
    <text evidence="4">Metabolic intermediate biosynthesis; chorismate biosynthesis; chorismate from D-erythrose 4-phosphate and phosphoenolpyruvate: step 3/7.</text>
</comment>
<dbReference type="Proteomes" id="UP000065473">
    <property type="component" value="Chromosome"/>
</dbReference>
<evidence type="ECO:0000256" key="4">
    <source>
        <dbReference type="HAMAP-Rule" id="MF_00214"/>
    </source>
</evidence>
<dbReference type="EMBL" id="CP013694">
    <property type="protein sequence ID" value="ALU29427.1"/>
    <property type="molecule type" value="Genomic_DNA"/>
</dbReference>
<keyword evidence="2 4" id="KW-0456">Lyase</keyword>
<dbReference type="Proteomes" id="UP000060043">
    <property type="component" value="Chromosome"/>
</dbReference>
<comment type="similarity">
    <text evidence="4">Belongs to the type-I 3-dehydroquinase family.</text>
</comment>
<dbReference type="EC" id="4.2.1.10" evidence="4"/>
<keyword evidence="4" id="KW-0057">Aromatic amino acid biosynthesis</keyword>
<dbReference type="GO" id="GO:0009423">
    <property type="term" value="P:chorismate biosynthetic process"/>
    <property type="evidence" value="ECO:0007669"/>
    <property type="project" value="UniProtKB-UniRule"/>
</dbReference>
<dbReference type="InterPro" id="IPR013785">
    <property type="entry name" value="Aldolase_TIM"/>
</dbReference>
<dbReference type="AlphaFoldDB" id="A0A0U3FPR1"/>
<feature type="binding site" evidence="4">
    <location>
        <position position="197"/>
    </location>
    <ligand>
        <name>3-dehydroquinate</name>
        <dbReference type="ChEBI" id="CHEBI:32364"/>
    </ligand>
</feature>
<feature type="binding site" evidence="4">
    <location>
        <begin position="34"/>
        <end position="36"/>
    </location>
    <ligand>
        <name>3-dehydroquinate</name>
        <dbReference type="ChEBI" id="CHEBI:32364"/>
    </ligand>
</feature>
<keyword evidence="4" id="KW-0028">Amino-acid biosynthesis</keyword>
<dbReference type="STRING" id="1435377.SUSAZ_00955"/>
<comment type="subunit">
    <text evidence="4">Homodimer.</text>
</comment>
<dbReference type="PANTHER" id="PTHR43699">
    <property type="entry name" value="3-DEHYDROQUINATE DEHYDRATASE"/>
    <property type="match status" value="1"/>
</dbReference>
<evidence type="ECO:0000313" key="6">
    <source>
        <dbReference type="EMBL" id="ALU32155.1"/>
    </source>
</evidence>
<evidence type="ECO:0000256" key="2">
    <source>
        <dbReference type="ARBA" id="ARBA00023239"/>
    </source>
</evidence>
<evidence type="ECO:0000256" key="3">
    <source>
        <dbReference type="ARBA" id="ARBA00023270"/>
    </source>
</evidence>
<sequence length="219" mass="25568">MIYISPKLVVALPVKELKDLNRIELLINDVDLVELRLDYLSKFDVDILDLFSKYKEKLIITLRDKDEGGVNYIDPAFKANFVRRMEREKFMYDIEARFALRYQVNVKDKIVSIHYFDNLPEFTEVKEIFDKFDEAYLRKIAVIAKRGYRELLMRVLDNYDNAVVMPMGVNGVERIAFSLLGSKLIYAHAGEETAKGQLHYKDVRRILNQLSTIMSSPST</sequence>
<evidence type="ECO:0000313" key="7">
    <source>
        <dbReference type="Proteomes" id="UP000060043"/>
    </source>
</evidence>
<feature type="binding site" evidence="4">
    <location>
        <position position="174"/>
    </location>
    <ligand>
        <name>3-dehydroquinate</name>
        <dbReference type="ChEBI" id="CHEBI:32364"/>
    </ligand>
</feature>
<dbReference type="SMR" id="A0A0U3FPR1"/>
<feature type="binding site" evidence="4">
    <location>
        <position position="63"/>
    </location>
    <ligand>
        <name>3-dehydroquinate</name>
        <dbReference type="ChEBI" id="CHEBI:32364"/>
    </ligand>
</feature>
<dbReference type="HAMAP" id="MF_00214">
    <property type="entry name" value="AroD"/>
    <property type="match status" value="1"/>
</dbReference>
<comment type="caution">
    <text evidence="4">Lacks conserved residue(s) required for the propagation of feature annotation.</text>
</comment>
<dbReference type="InterPro" id="IPR050146">
    <property type="entry name" value="Type-I_3-dehydroquinase"/>
</dbReference>
<keyword evidence="3 4" id="KW-0704">Schiff base</keyword>
<dbReference type="InterPro" id="IPR001381">
    <property type="entry name" value="DHquinase_I"/>
</dbReference>
<comment type="catalytic activity">
    <reaction evidence="1 4">
        <text>3-dehydroquinate = 3-dehydroshikimate + H2O</text>
        <dbReference type="Rhea" id="RHEA:21096"/>
        <dbReference type="ChEBI" id="CHEBI:15377"/>
        <dbReference type="ChEBI" id="CHEBI:16630"/>
        <dbReference type="ChEBI" id="CHEBI:32364"/>
        <dbReference type="EC" id="4.2.1.10"/>
    </reaction>
</comment>